<accession>A0AAQ3RHS2</accession>
<dbReference type="AlphaFoldDB" id="A0AAQ3RHS2"/>
<proteinExistence type="predicted"/>
<evidence type="ECO:0000313" key="3">
    <source>
        <dbReference type="Proteomes" id="UP001374535"/>
    </source>
</evidence>
<organism evidence="2 3">
    <name type="scientific">Vigna mungo</name>
    <name type="common">Black gram</name>
    <name type="synonym">Phaseolus mungo</name>
    <dbReference type="NCBI Taxonomy" id="3915"/>
    <lineage>
        <taxon>Eukaryota</taxon>
        <taxon>Viridiplantae</taxon>
        <taxon>Streptophyta</taxon>
        <taxon>Embryophyta</taxon>
        <taxon>Tracheophyta</taxon>
        <taxon>Spermatophyta</taxon>
        <taxon>Magnoliopsida</taxon>
        <taxon>eudicotyledons</taxon>
        <taxon>Gunneridae</taxon>
        <taxon>Pentapetalae</taxon>
        <taxon>rosids</taxon>
        <taxon>fabids</taxon>
        <taxon>Fabales</taxon>
        <taxon>Fabaceae</taxon>
        <taxon>Papilionoideae</taxon>
        <taxon>50 kb inversion clade</taxon>
        <taxon>NPAAA clade</taxon>
        <taxon>indigoferoid/millettioid clade</taxon>
        <taxon>Phaseoleae</taxon>
        <taxon>Vigna</taxon>
    </lineage>
</organism>
<dbReference type="EMBL" id="CP144690">
    <property type="protein sequence ID" value="WVY92185.1"/>
    <property type="molecule type" value="Genomic_DNA"/>
</dbReference>
<protein>
    <submittedName>
        <fullName evidence="2">Uncharacterized protein</fullName>
    </submittedName>
</protein>
<gene>
    <name evidence="2" type="ORF">V8G54_037699</name>
</gene>
<keyword evidence="3" id="KW-1185">Reference proteome</keyword>
<reference evidence="2 3" key="1">
    <citation type="journal article" date="2023" name="Life. Sci Alliance">
        <title>Evolutionary insights into 3D genome organization and epigenetic landscape of Vigna mungo.</title>
        <authorList>
            <person name="Junaid A."/>
            <person name="Singh B."/>
            <person name="Bhatia S."/>
        </authorList>
    </citation>
    <scope>NUCLEOTIDE SEQUENCE [LARGE SCALE GENOMIC DNA]</scope>
    <source>
        <strain evidence="2">Urdbean</strain>
    </source>
</reference>
<keyword evidence="1" id="KW-0175">Coiled coil</keyword>
<evidence type="ECO:0000313" key="2">
    <source>
        <dbReference type="EMBL" id="WVY92185.1"/>
    </source>
</evidence>
<name>A0AAQ3RHS2_VIGMU</name>
<evidence type="ECO:0000256" key="1">
    <source>
        <dbReference type="SAM" id="Coils"/>
    </source>
</evidence>
<dbReference type="Proteomes" id="UP001374535">
    <property type="component" value="Chromosome 11"/>
</dbReference>
<feature type="coiled-coil region" evidence="1">
    <location>
        <begin position="6"/>
        <end position="33"/>
    </location>
</feature>
<sequence length="123" mass="13739">MPPQLNKDLNETLQSILDKLANLQIQLNTTLENHDGGYIAFNQALESRQTALETMQNTLNHALTTLLSTLSSHSTTIPPPHDMAFDALHISSKHHVFHSTPTFHPFQAVFTTTTTPTFYPCIN</sequence>